<keyword evidence="1" id="KW-0472">Membrane</keyword>
<protein>
    <recommendedName>
        <fullName evidence="2">YcxB-like C-terminal domain-containing protein</fullName>
    </recommendedName>
</protein>
<dbReference type="AlphaFoldDB" id="A0A6V6YSI0"/>
<gene>
    <name evidence="3" type="ORF">FLAT13_01142</name>
</gene>
<evidence type="ECO:0000256" key="1">
    <source>
        <dbReference type="SAM" id="Phobius"/>
    </source>
</evidence>
<keyword evidence="1" id="KW-1133">Transmembrane helix</keyword>
<dbReference type="RefSeq" id="WP_078227438.1">
    <property type="nucleotide sequence ID" value="NZ_CAIJDP010000060.1"/>
</dbReference>
<dbReference type="InterPro" id="IPR025588">
    <property type="entry name" value="YcxB-like_C"/>
</dbReference>
<keyword evidence="1" id="KW-0812">Transmembrane</keyword>
<evidence type="ECO:0000259" key="2">
    <source>
        <dbReference type="Pfam" id="PF14317"/>
    </source>
</evidence>
<feature type="transmembrane region" description="Helical" evidence="1">
    <location>
        <begin position="23"/>
        <end position="43"/>
    </location>
</feature>
<feature type="transmembrane region" description="Helical" evidence="1">
    <location>
        <begin position="63"/>
        <end position="84"/>
    </location>
</feature>
<accession>A0A6V6YSI0</accession>
<dbReference type="Pfam" id="PF14317">
    <property type="entry name" value="YcxB"/>
    <property type="match status" value="1"/>
</dbReference>
<reference evidence="3 4" key="1">
    <citation type="submission" date="2020-06" db="EMBL/GenBank/DDBJ databases">
        <authorList>
            <person name="Criscuolo A."/>
        </authorList>
    </citation>
    <scope>NUCLEOTIDE SEQUENCE [LARGE SCALE GENOMIC DNA]</scope>
    <source>
        <strain evidence="4">CIP 111411</strain>
    </source>
</reference>
<keyword evidence="4" id="KW-1185">Reference proteome</keyword>
<dbReference type="Proteomes" id="UP000530060">
    <property type="component" value="Unassembled WGS sequence"/>
</dbReference>
<comment type="caution">
    <text evidence="3">The sequence shown here is derived from an EMBL/GenBank/DDBJ whole genome shotgun (WGS) entry which is preliminary data.</text>
</comment>
<organism evidence="3 4">
    <name type="scientific">Flavobacterium salmonis</name>
    <dbReference type="NCBI Taxonomy" id="2654844"/>
    <lineage>
        <taxon>Bacteria</taxon>
        <taxon>Pseudomonadati</taxon>
        <taxon>Bacteroidota</taxon>
        <taxon>Flavobacteriia</taxon>
        <taxon>Flavobacteriales</taxon>
        <taxon>Flavobacteriaceae</taxon>
        <taxon>Flavobacterium</taxon>
    </lineage>
</organism>
<sequence length="173" mass="20781">MEKEIIIEYKPNVDTLVKVSKYLLFRMGFVKWIMFIFFFVIIQNAILSTTQSETNLEWNFLDFIPFGIVIIVWLAIYFLTISSIKKNILKNKKNLELQKITFNRETFTQEGESFKMLNLWKESFQIKETDKWFLIYLNKTSALPIIKEDLKDNQYNELKHLFNSIDIKKSLKK</sequence>
<feature type="domain" description="YcxB-like C-terminal" evidence="2">
    <location>
        <begin position="109"/>
        <end position="161"/>
    </location>
</feature>
<dbReference type="EMBL" id="CAIJDP010000060">
    <property type="protein sequence ID" value="CAD0002445.1"/>
    <property type="molecule type" value="Genomic_DNA"/>
</dbReference>
<evidence type="ECO:0000313" key="3">
    <source>
        <dbReference type="EMBL" id="CAD0002445.1"/>
    </source>
</evidence>
<evidence type="ECO:0000313" key="4">
    <source>
        <dbReference type="Proteomes" id="UP000530060"/>
    </source>
</evidence>
<name>A0A6V6YSI0_9FLAO</name>
<proteinExistence type="predicted"/>